<dbReference type="InterPro" id="IPR011527">
    <property type="entry name" value="ABC1_TM_dom"/>
</dbReference>
<dbReference type="InterPro" id="IPR003593">
    <property type="entry name" value="AAA+_ATPase"/>
</dbReference>
<dbReference type="Proteomes" id="UP001161438">
    <property type="component" value="Chromosome 11"/>
</dbReference>
<dbReference type="SUPFAM" id="SSF90123">
    <property type="entry name" value="ABC transporter transmembrane region"/>
    <property type="match status" value="2"/>
</dbReference>
<evidence type="ECO:0000259" key="9">
    <source>
        <dbReference type="PROSITE" id="PS50929"/>
    </source>
</evidence>
<protein>
    <recommendedName>
        <fullName evidence="12">Alpha-factor-transporting ATPase</fullName>
    </recommendedName>
</protein>
<dbReference type="Gene3D" id="1.20.1560.10">
    <property type="entry name" value="ABC transporter type 1, transmembrane domain"/>
    <property type="match status" value="1"/>
</dbReference>
<feature type="transmembrane region" description="Helical" evidence="7">
    <location>
        <begin position="1007"/>
        <end position="1026"/>
    </location>
</feature>
<reference evidence="10" key="1">
    <citation type="submission" date="2022-10" db="EMBL/GenBank/DDBJ databases">
        <authorList>
            <person name="Byrne P K."/>
        </authorList>
    </citation>
    <scope>NUCLEOTIDE SEQUENCE</scope>
    <source>
        <strain evidence="10">IFO1815</strain>
    </source>
</reference>
<evidence type="ECO:0000259" key="8">
    <source>
        <dbReference type="PROSITE" id="PS50893"/>
    </source>
</evidence>
<evidence type="ECO:0000256" key="7">
    <source>
        <dbReference type="SAM" id="Phobius"/>
    </source>
</evidence>
<organism evidence="10 11">
    <name type="scientific">Saccharomyces mikatae IFO 1815</name>
    <dbReference type="NCBI Taxonomy" id="226126"/>
    <lineage>
        <taxon>Eukaryota</taxon>
        <taxon>Fungi</taxon>
        <taxon>Dikarya</taxon>
        <taxon>Ascomycota</taxon>
        <taxon>Saccharomycotina</taxon>
        <taxon>Saccharomycetes</taxon>
        <taxon>Saccharomycetales</taxon>
        <taxon>Saccharomycetaceae</taxon>
        <taxon>Saccharomyces</taxon>
    </lineage>
</organism>
<dbReference type="InterPro" id="IPR036640">
    <property type="entry name" value="ABC1_TM_sf"/>
</dbReference>
<gene>
    <name evidence="10" type="primary">SMKI11G0150</name>
    <name evidence="10" type="ORF">SMKI_11G0150</name>
</gene>
<feature type="transmembrane region" description="Helical" evidence="7">
    <location>
        <begin position="52"/>
        <end position="78"/>
    </location>
</feature>
<dbReference type="RefSeq" id="XP_056077690.1">
    <property type="nucleotide sequence ID" value="XM_056223699.1"/>
</dbReference>
<evidence type="ECO:0000256" key="3">
    <source>
        <dbReference type="ARBA" id="ARBA00022741"/>
    </source>
</evidence>
<feature type="transmembrane region" description="Helical" evidence="7">
    <location>
        <begin position="204"/>
        <end position="224"/>
    </location>
</feature>
<feature type="domain" description="ABC transporter" evidence="8">
    <location>
        <begin position="1078"/>
        <end position="1313"/>
    </location>
</feature>
<evidence type="ECO:0000256" key="6">
    <source>
        <dbReference type="ARBA" id="ARBA00023136"/>
    </source>
</evidence>
<feature type="transmembrane region" description="Helical" evidence="7">
    <location>
        <begin position="865"/>
        <end position="884"/>
    </location>
</feature>
<evidence type="ECO:0000313" key="11">
    <source>
        <dbReference type="Proteomes" id="UP001161438"/>
    </source>
</evidence>
<dbReference type="GO" id="GO:0005524">
    <property type="term" value="F:ATP binding"/>
    <property type="evidence" value="ECO:0007669"/>
    <property type="project" value="UniProtKB-KW"/>
</dbReference>
<feature type="transmembrane region" description="Helical" evidence="7">
    <location>
        <begin position="291"/>
        <end position="309"/>
    </location>
</feature>
<dbReference type="FunFam" id="3.40.50.300:FF:002679">
    <property type="entry name" value="Ste6p"/>
    <property type="match status" value="1"/>
</dbReference>
<dbReference type="PROSITE" id="PS50893">
    <property type="entry name" value="ABC_TRANSPORTER_2"/>
    <property type="match status" value="2"/>
</dbReference>
<accession>A0AA35IR10</accession>
<feature type="transmembrane region" description="Helical" evidence="7">
    <location>
        <begin position="784"/>
        <end position="805"/>
    </location>
</feature>
<dbReference type="GeneID" id="80919403"/>
<evidence type="ECO:0000313" key="10">
    <source>
        <dbReference type="EMBL" id="CAI4034570.1"/>
    </source>
</evidence>
<evidence type="ECO:0000256" key="5">
    <source>
        <dbReference type="ARBA" id="ARBA00022989"/>
    </source>
</evidence>
<feature type="transmembrane region" description="Helical" evidence="7">
    <location>
        <begin position="742"/>
        <end position="764"/>
    </location>
</feature>
<dbReference type="CDD" id="cd18577">
    <property type="entry name" value="ABC_6TM_Pgp_ABCB1_D1_like"/>
    <property type="match status" value="1"/>
</dbReference>
<dbReference type="EMBL" id="OX365767">
    <property type="protein sequence ID" value="CAI4034570.1"/>
    <property type="molecule type" value="Genomic_DNA"/>
</dbReference>
<proteinExistence type="predicted"/>
<feature type="domain" description="ABC transmembrane type-1" evidence="9">
    <location>
        <begin position="744"/>
        <end position="1033"/>
    </location>
</feature>
<dbReference type="SUPFAM" id="SSF52540">
    <property type="entry name" value="P-loop containing nucleoside triphosphate hydrolases"/>
    <property type="match status" value="2"/>
</dbReference>
<dbReference type="SMART" id="SM00382">
    <property type="entry name" value="AAA"/>
    <property type="match status" value="2"/>
</dbReference>
<keyword evidence="4" id="KW-0067">ATP-binding</keyword>
<dbReference type="Gene3D" id="3.40.50.300">
    <property type="entry name" value="P-loop containing nucleotide triphosphate hydrolases"/>
    <property type="match status" value="2"/>
</dbReference>
<keyword evidence="3" id="KW-0547">Nucleotide-binding</keyword>
<keyword evidence="11" id="KW-1185">Reference proteome</keyword>
<dbReference type="PROSITE" id="PS50929">
    <property type="entry name" value="ABC_TM1F"/>
    <property type="match status" value="2"/>
</dbReference>
<evidence type="ECO:0000256" key="2">
    <source>
        <dbReference type="ARBA" id="ARBA00022692"/>
    </source>
</evidence>
<dbReference type="CDD" id="cd18578">
    <property type="entry name" value="ABC_6TM_Pgp_ABCB1_D2_like"/>
    <property type="match status" value="1"/>
</dbReference>
<feature type="domain" description="ABC transmembrane type-1" evidence="9">
    <location>
        <begin position="54"/>
        <end position="345"/>
    </location>
</feature>
<sequence>MFITTLYFSSKGPVGLLKLYKETNHSMNLRDFNTMKRYHIFRNVCIRSDYKLLILMIISTVATGLVPAITSILTGRVFDLLSVFVLSGSHNDLYPQLVQRAMAVMALGVASVPAMWLSLTSWMYIGEKQGLRIRSQLLEAYLEKKPMKWYDVNDTLLGDFTQINRCVEELRSSSAEASAITFQNLVAICALLGTSFYYSWSLTLIILCSSPIITFFAVAFSRMVHMYSQKENEETSKAAQLFAWSMNAAQLVRLYCTQPLERKKFQRIILSCNTFFIKSCLFVAANAGILRFLTLTMFVQGFWFGSTMIKQGKLNINDVITCFHSCILLGSTLNNTLHQIVVLQKGEVALQKIMNLLENGPKCNPPNEIELHQYPLDYANSDLVFDNVSFSYPSRPSEIVLENASLKFPAGQFTFIVGKSGSGKSTLSSLLLKFYDGYDGSISINGRNIQAIPQKLLIKNITVVEQRCTLFNDTLRKNILLGSTELAKNADYSTNKNTNLIKDACRMALLDRLILDLPDGLETLIGSGGVTLSGGQQQRVAMARAFIRDTPILFLDEAVSALDIIHRNLLMKAIRHWRKGKTTIILTHELGQVESDDHLYLMQEGKVIESGTQSELLADSTSTFSKWYCLQKDYSDTKTIVNSEIDEKSLNSTESFNSHLETPKTKTGLSSFEFNEADQLHFYETVHRQRSHCKGRRIRIEDKNIEYATKKQNSIESMTGPQLLSIVQIMRRMINSIRYKKILILGLFCSLIAGATNPVFSYTFSFLLEGIVPSPAGEMGSSSYLRKWSCIVLGVAAADGIFNFAKGFLLGYCSEYWIMDLRNEVMEKLTKKSMNWFSGEDNKASEVSALVLNDLRDLRSLVSEFLSAITSFITVSFIGLVWALASGWKLSLVCISMFPLIIIFSAIYGSILQKHETDYKTSVVQLENCLYQIVTNIKTIKYLQAEFHFQLSYHKLKTKMEQIASKRAIATGFGISMTNMIAMCIQAILYYYGLKLVMVHEYTSKKMFTTFTLLLFTIMSCTSLVSQIPDISRGQRAASWIYRILDEKQVTLEIEDNNARSIGIIGETYHEKQTTPMLSIQNLTFAYPSAPSVLIYKNMNLNMFCGQTIGIVGGSGSGKSTLVLLLTRLYDCEVGSIKLDGTDVNDWNLTVLRREISVVEQKPLLFNGTIRDNLTYGCLGEILEIEIYDALKYVGIYDFVASLPLGLGTRIDTNLLSGGQAQRLCIARALVRKPKILILDECTSALDSMSSHVIKEIVKKGPPALLTLVITHDEQMMRCCDSIAVFKDGKVIEEGSFDTLYNNCGEMFRIVSEKNA</sequence>
<comment type="subcellular location">
    <subcellularLocation>
        <location evidence="1">Membrane</location>
        <topology evidence="1">Multi-pass membrane protein</topology>
    </subcellularLocation>
</comment>
<keyword evidence="5 7" id="KW-1133">Transmembrane helix</keyword>
<dbReference type="InterPro" id="IPR017871">
    <property type="entry name" value="ABC_transporter-like_CS"/>
</dbReference>
<dbReference type="InterPro" id="IPR027417">
    <property type="entry name" value="P-loop_NTPase"/>
</dbReference>
<keyword evidence="2 7" id="KW-0812">Transmembrane</keyword>
<dbReference type="PANTHER" id="PTHR43394:SF15">
    <property type="entry name" value="ALPHA-FACTOR-TRANSPORTING ATPASE"/>
    <property type="match status" value="1"/>
</dbReference>
<keyword evidence="6 7" id="KW-0472">Membrane</keyword>
<feature type="domain" description="ABC transporter" evidence="8">
    <location>
        <begin position="383"/>
        <end position="629"/>
    </location>
</feature>
<evidence type="ECO:0000256" key="4">
    <source>
        <dbReference type="ARBA" id="ARBA00022840"/>
    </source>
</evidence>
<dbReference type="FunFam" id="3.40.50.300:FF:001471">
    <property type="entry name" value="P-loop containing nucleoside triphosphate hydrolase protein"/>
    <property type="match status" value="1"/>
</dbReference>
<dbReference type="InterPro" id="IPR039421">
    <property type="entry name" value="Type_1_exporter"/>
</dbReference>
<dbReference type="PROSITE" id="PS00211">
    <property type="entry name" value="ABC_TRANSPORTER_1"/>
    <property type="match status" value="2"/>
</dbReference>
<dbReference type="Pfam" id="PF00664">
    <property type="entry name" value="ABC_membrane"/>
    <property type="match status" value="2"/>
</dbReference>
<dbReference type="GO" id="GO:0016887">
    <property type="term" value="F:ATP hydrolysis activity"/>
    <property type="evidence" value="ECO:0007669"/>
    <property type="project" value="InterPro"/>
</dbReference>
<dbReference type="PANTHER" id="PTHR43394">
    <property type="entry name" value="ATP-DEPENDENT PERMEASE MDL1, MITOCHONDRIAL"/>
    <property type="match status" value="1"/>
</dbReference>
<dbReference type="GO" id="GO:0015421">
    <property type="term" value="F:ABC-type oligopeptide transporter activity"/>
    <property type="evidence" value="ECO:0007669"/>
    <property type="project" value="TreeGrafter"/>
</dbReference>
<feature type="transmembrane region" description="Helical" evidence="7">
    <location>
        <begin position="968"/>
        <end position="992"/>
    </location>
</feature>
<dbReference type="GO" id="GO:0005743">
    <property type="term" value="C:mitochondrial inner membrane"/>
    <property type="evidence" value="ECO:0007669"/>
    <property type="project" value="TreeGrafter"/>
</dbReference>
<feature type="transmembrane region" description="Helical" evidence="7">
    <location>
        <begin position="890"/>
        <end position="911"/>
    </location>
</feature>
<evidence type="ECO:0000256" key="1">
    <source>
        <dbReference type="ARBA" id="ARBA00004141"/>
    </source>
</evidence>
<dbReference type="InterPro" id="IPR003439">
    <property type="entry name" value="ABC_transporter-like_ATP-bd"/>
</dbReference>
<name>A0AA35IR10_SACMI</name>
<dbReference type="Pfam" id="PF00005">
    <property type="entry name" value="ABC_tran"/>
    <property type="match status" value="2"/>
</dbReference>
<feature type="transmembrane region" description="Helical" evidence="7">
    <location>
        <begin position="98"/>
        <end position="125"/>
    </location>
</feature>
<evidence type="ECO:0008006" key="12">
    <source>
        <dbReference type="Google" id="ProtNLM"/>
    </source>
</evidence>
<dbReference type="GO" id="GO:0090374">
    <property type="term" value="P:oligopeptide export from mitochondrion"/>
    <property type="evidence" value="ECO:0007669"/>
    <property type="project" value="TreeGrafter"/>
</dbReference>